<proteinExistence type="predicted"/>
<organism evidence="1 2">
    <name type="scientific">Volvox africanus</name>
    <dbReference type="NCBI Taxonomy" id="51714"/>
    <lineage>
        <taxon>Eukaryota</taxon>
        <taxon>Viridiplantae</taxon>
        <taxon>Chlorophyta</taxon>
        <taxon>core chlorophytes</taxon>
        <taxon>Chlorophyceae</taxon>
        <taxon>CS clade</taxon>
        <taxon>Chlamydomonadales</taxon>
        <taxon>Volvocaceae</taxon>
        <taxon>Volvox</taxon>
    </lineage>
</organism>
<keyword evidence="2" id="KW-1185">Reference proteome</keyword>
<name>A0ABQ5SEG4_9CHLO</name>
<dbReference type="EMBL" id="BSDZ01000079">
    <property type="protein sequence ID" value="GLI68281.1"/>
    <property type="molecule type" value="Genomic_DNA"/>
</dbReference>
<evidence type="ECO:0000313" key="1">
    <source>
        <dbReference type="EMBL" id="GLI68281.1"/>
    </source>
</evidence>
<accession>A0ABQ5SEG4</accession>
<comment type="caution">
    <text evidence="1">The sequence shown here is derived from an EMBL/GenBank/DDBJ whole genome shotgun (WGS) entry which is preliminary data.</text>
</comment>
<sequence>MVLNGITQIIHGLDDELYATEKVVTYVQLKDFNELKERLLGIEVERLVKRKVQPEPATALYAGRDGGHKFRGCFTYGGDHLSRYCPKKGSRLRPQVQVARPQNALRWIRSRGGWSLAPSTTSQVTALSCITTSHYSQ</sequence>
<reference evidence="1 2" key="1">
    <citation type="journal article" date="2023" name="IScience">
        <title>Expanded male sex-determining region conserved during the evolution of homothallism in the green alga Volvox.</title>
        <authorList>
            <person name="Yamamoto K."/>
            <person name="Matsuzaki R."/>
            <person name="Mahakham W."/>
            <person name="Heman W."/>
            <person name="Sekimoto H."/>
            <person name="Kawachi M."/>
            <person name="Minakuchi Y."/>
            <person name="Toyoda A."/>
            <person name="Nozaki H."/>
        </authorList>
    </citation>
    <scope>NUCLEOTIDE SEQUENCE [LARGE SCALE GENOMIC DNA]</scope>
    <source>
        <strain evidence="1 2">NIES-4468</strain>
    </source>
</reference>
<dbReference type="Proteomes" id="UP001165090">
    <property type="component" value="Unassembled WGS sequence"/>
</dbReference>
<protein>
    <submittedName>
        <fullName evidence="1">Uncharacterized protein</fullName>
    </submittedName>
</protein>
<feature type="non-terminal residue" evidence="1">
    <location>
        <position position="137"/>
    </location>
</feature>
<gene>
    <name evidence="1" type="ORF">VaNZ11_012641</name>
</gene>
<evidence type="ECO:0000313" key="2">
    <source>
        <dbReference type="Proteomes" id="UP001165090"/>
    </source>
</evidence>